<keyword evidence="3" id="KW-0560">Oxidoreductase</keyword>
<dbReference type="AlphaFoldDB" id="A0A660L784"/>
<dbReference type="PANTHER" id="PTHR43490">
    <property type="entry name" value="(+)-NEOMENTHOL DEHYDROGENASE"/>
    <property type="match status" value="1"/>
</dbReference>
<comment type="caution">
    <text evidence="5">The sequence shown here is derived from an EMBL/GenBank/DDBJ whole genome shotgun (WGS) entry which is preliminary data.</text>
</comment>
<dbReference type="SUPFAM" id="SSF51735">
    <property type="entry name" value="NAD(P)-binding Rossmann-fold domains"/>
    <property type="match status" value="1"/>
</dbReference>
<evidence type="ECO:0000256" key="4">
    <source>
        <dbReference type="RuleBase" id="RU000363"/>
    </source>
</evidence>
<dbReference type="Gene3D" id="3.40.50.720">
    <property type="entry name" value="NAD(P)-binding Rossmann-like Domain"/>
    <property type="match status" value="1"/>
</dbReference>
<evidence type="ECO:0000256" key="1">
    <source>
        <dbReference type="ARBA" id="ARBA00006484"/>
    </source>
</evidence>
<dbReference type="Proteomes" id="UP000278962">
    <property type="component" value="Unassembled WGS sequence"/>
</dbReference>
<reference evidence="5 6" key="1">
    <citation type="submission" date="2018-10" db="EMBL/GenBank/DDBJ databases">
        <title>Genomic Encyclopedia of Archaeal and Bacterial Type Strains, Phase II (KMG-II): from individual species to whole genera.</title>
        <authorList>
            <person name="Goeker M."/>
        </authorList>
    </citation>
    <scope>NUCLEOTIDE SEQUENCE [LARGE SCALE GENOMIC DNA]</scope>
    <source>
        <strain evidence="5 6">DSM 14954</strain>
    </source>
</reference>
<dbReference type="Pfam" id="PF00106">
    <property type="entry name" value="adh_short"/>
    <property type="match status" value="1"/>
</dbReference>
<dbReference type="InterPro" id="IPR036291">
    <property type="entry name" value="NAD(P)-bd_dom_sf"/>
</dbReference>
<name>A0A660L784_9ACTN</name>
<keyword evidence="6" id="KW-1185">Reference proteome</keyword>
<gene>
    <name evidence="5" type="ORF">C8N24_0150</name>
</gene>
<dbReference type="PRINTS" id="PR00081">
    <property type="entry name" value="GDHRDH"/>
</dbReference>
<dbReference type="PRINTS" id="PR00080">
    <property type="entry name" value="SDRFAMILY"/>
</dbReference>
<proteinExistence type="inferred from homology"/>
<organism evidence="5 6">
    <name type="scientific">Solirubrobacter pauli</name>
    <dbReference type="NCBI Taxonomy" id="166793"/>
    <lineage>
        <taxon>Bacteria</taxon>
        <taxon>Bacillati</taxon>
        <taxon>Actinomycetota</taxon>
        <taxon>Thermoleophilia</taxon>
        <taxon>Solirubrobacterales</taxon>
        <taxon>Solirubrobacteraceae</taxon>
        <taxon>Solirubrobacter</taxon>
    </lineage>
</organism>
<dbReference type="GO" id="GO:0016491">
    <property type="term" value="F:oxidoreductase activity"/>
    <property type="evidence" value="ECO:0007669"/>
    <property type="project" value="UniProtKB-KW"/>
</dbReference>
<evidence type="ECO:0000313" key="5">
    <source>
        <dbReference type="EMBL" id="RKQ90349.1"/>
    </source>
</evidence>
<dbReference type="InterPro" id="IPR002347">
    <property type="entry name" value="SDR_fam"/>
</dbReference>
<accession>A0A660L784</accession>
<evidence type="ECO:0000313" key="6">
    <source>
        <dbReference type="Proteomes" id="UP000278962"/>
    </source>
</evidence>
<evidence type="ECO:0000256" key="2">
    <source>
        <dbReference type="ARBA" id="ARBA00022857"/>
    </source>
</evidence>
<dbReference type="RefSeq" id="WP_121246824.1">
    <property type="nucleotide sequence ID" value="NZ_RBIL01000001.1"/>
</dbReference>
<sequence>MQTIALITGANRGLGFETARQLADAGVTVIVGARDATRGAEAAARVGGESVVLDVEDAVSVAAAAARVQERHGRLDLLVNNAGILPETPGMLDADGVAATLDTNVVGVVRVTEAFLPLLRRSDAARVVNVSSTMGSLSDQADPASPYFGLVVPGYQASKAALNSLTIGLAKLLAPIKVNAVCPGWVQTDLAPGNREQAPLTAAEAARVVVRYALLDADGPTGGFFGAERAVAW</sequence>
<protein>
    <submittedName>
        <fullName evidence="5">NADP-dependent 3-hydroxy acid dehydrogenase YdfG</fullName>
    </submittedName>
</protein>
<keyword evidence="2" id="KW-0521">NADP</keyword>
<comment type="similarity">
    <text evidence="1 4">Belongs to the short-chain dehydrogenases/reductases (SDR) family.</text>
</comment>
<dbReference type="OrthoDB" id="9781117at2"/>
<evidence type="ECO:0000256" key="3">
    <source>
        <dbReference type="ARBA" id="ARBA00023002"/>
    </source>
</evidence>
<dbReference type="PANTHER" id="PTHR43490:SF99">
    <property type="entry name" value="SHORT-CHAIN DEHYDROGENASE_REDUCTASE"/>
    <property type="match status" value="1"/>
</dbReference>
<dbReference type="EMBL" id="RBIL01000001">
    <property type="protein sequence ID" value="RKQ90349.1"/>
    <property type="molecule type" value="Genomic_DNA"/>
</dbReference>